<proteinExistence type="predicted"/>
<dbReference type="Proteomes" id="UP001437256">
    <property type="component" value="Unassembled WGS sequence"/>
</dbReference>
<gene>
    <name evidence="1" type="ORF">AAF712_010071</name>
</gene>
<name>A0ABR2ZN09_9AGAR</name>
<comment type="caution">
    <text evidence="1">The sequence shown here is derived from an EMBL/GenBank/DDBJ whole genome shotgun (WGS) entry which is preliminary data.</text>
</comment>
<keyword evidence="2" id="KW-1185">Reference proteome</keyword>
<evidence type="ECO:0000313" key="1">
    <source>
        <dbReference type="EMBL" id="KAL0063047.1"/>
    </source>
</evidence>
<organism evidence="1 2">
    <name type="scientific">Marasmius tenuissimus</name>
    <dbReference type="NCBI Taxonomy" id="585030"/>
    <lineage>
        <taxon>Eukaryota</taxon>
        <taxon>Fungi</taxon>
        <taxon>Dikarya</taxon>
        <taxon>Basidiomycota</taxon>
        <taxon>Agaricomycotina</taxon>
        <taxon>Agaricomycetes</taxon>
        <taxon>Agaricomycetidae</taxon>
        <taxon>Agaricales</taxon>
        <taxon>Marasmiineae</taxon>
        <taxon>Marasmiaceae</taxon>
        <taxon>Marasmius</taxon>
    </lineage>
</organism>
<sequence length="256" mass="30195">MADGALVPGIANWRGVVRVKGLEVEAALEVFDSGGHWDFLFGKPLLETFEAVHDYGKDTLMVKKGKEMRKVFNEGLGKRVEVKRTAKPLVANVERVPGEEEDTEPRQQEKACNLGGVTVNTEAPRNREVLVEFPYREEEIPTHNNSQNKDDDINWEEVEKEYRKWRRAETVERQERILERKEWIKDWEELERKWERSKYWKAWRGMAGRRWWRWKSRGRTKGNKPSRKGSEEEIVTLDEYIKEQQEKKRANSPGGK</sequence>
<accession>A0ABR2ZN09</accession>
<dbReference type="EMBL" id="JBBXMP010000089">
    <property type="protein sequence ID" value="KAL0063047.1"/>
    <property type="molecule type" value="Genomic_DNA"/>
</dbReference>
<evidence type="ECO:0000313" key="2">
    <source>
        <dbReference type="Proteomes" id="UP001437256"/>
    </source>
</evidence>
<reference evidence="1 2" key="1">
    <citation type="submission" date="2024-05" db="EMBL/GenBank/DDBJ databases">
        <title>A draft genome resource for the thread blight pathogen Marasmius tenuissimus strain MS-2.</title>
        <authorList>
            <person name="Yulfo-Soto G.E."/>
            <person name="Baruah I.K."/>
            <person name="Amoako-Attah I."/>
            <person name="Bukari Y."/>
            <person name="Meinhardt L.W."/>
            <person name="Bailey B.A."/>
            <person name="Cohen S.P."/>
        </authorList>
    </citation>
    <scope>NUCLEOTIDE SEQUENCE [LARGE SCALE GENOMIC DNA]</scope>
    <source>
        <strain evidence="1 2">MS-2</strain>
    </source>
</reference>
<protein>
    <submittedName>
        <fullName evidence="1">Uncharacterized protein</fullName>
    </submittedName>
</protein>